<comment type="subcellular location">
    <subcellularLocation>
        <location evidence="3">Cell projection</location>
        <location evidence="3">Ruffle membrane</location>
    </subcellularLocation>
    <subcellularLocation>
        <location evidence="2">Cytoplasm</location>
    </subcellularLocation>
    <subcellularLocation>
        <location evidence="1">Membrane</location>
        <topology evidence="1">Peripheral membrane protein</topology>
    </subcellularLocation>
</comment>
<dbReference type="InterPro" id="IPR029069">
    <property type="entry name" value="HotDog_dom_sf"/>
</dbReference>
<dbReference type="Proteomes" id="UP000632454">
    <property type="component" value="Unassembled WGS sequence"/>
</dbReference>
<evidence type="ECO:0000256" key="10">
    <source>
        <dbReference type="ARBA" id="ARBA00023098"/>
    </source>
</evidence>
<keyword evidence="9" id="KW-0809">Transit peptide</keyword>
<evidence type="ECO:0000256" key="19">
    <source>
        <dbReference type="ARBA" id="ARBA00047588"/>
    </source>
</evidence>
<keyword evidence="6" id="KW-0053">Apoptosis</keyword>
<evidence type="ECO:0000256" key="23">
    <source>
        <dbReference type="ARBA" id="ARBA00048180"/>
    </source>
</evidence>
<dbReference type="InterPro" id="IPR006683">
    <property type="entry name" value="Thioestr_dom"/>
</dbReference>
<evidence type="ECO:0000256" key="14">
    <source>
        <dbReference type="ARBA" id="ARBA00037002"/>
    </source>
</evidence>
<evidence type="ECO:0000256" key="21">
    <source>
        <dbReference type="ARBA" id="ARBA00047969"/>
    </source>
</evidence>
<comment type="similarity">
    <text evidence="15">Belongs to the THEM4/THEM5 thioesterase family.</text>
</comment>
<evidence type="ECO:0000259" key="25">
    <source>
        <dbReference type="Pfam" id="PF03061"/>
    </source>
</evidence>
<comment type="catalytic activity">
    <reaction evidence="23">
        <text>tetradecanoyl-CoA + H2O = tetradecanoate + CoA + H(+)</text>
        <dbReference type="Rhea" id="RHEA:40119"/>
        <dbReference type="ChEBI" id="CHEBI:15377"/>
        <dbReference type="ChEBI" id="CHEBI:15378"/>
        <dbReference type="ChEBI" id="CHEBI:30807"/>
        <dbReference type="ChEBI" id="CHEBI:57287"/>
        <dbReference type="ChEBI" id="CHEBI:57385"/>
    </reaction>
    <physiologicalReaction direction="left-to-right" evidence="23">
        <dbReference type="Rhea" id="RHEA:40120"/>
    </physiologicalReaction>
</comment>
<comment type="catalytic activity">
    <reaction evidence="21">
        <text>decanoyl-CoA + H2O = decanoate + CoA + H(+)</text>
        <dbReference type="Rhea" id="RHEA:40059"/>
        <dbReference type="ChEBI" id="CHEBI:15377"/>
        <dbReference type="ChEBI" id="CHEBI:15378"/>
        <dbReference type="ChEBI" id="CHEBI:27689"/>
        <dbReference type="ChEBI" id="CHEBI:57287"/>
        <dbReference type="ChEBI" id="CHEBI:61430"/>
    </reaction>
    <physiologicalReaction direction="left-to-right" evidence="21">
        <dbReference type="Rhea" id="RHEA:40060"/>
    </physiologicalReaction>
</comment>
<name>A0ABQ1UN24_9NOCA</name>
<evidence type="ECO:0000256" key="15">
    <source>
        <dbReference type="ARBA" id="ARBA00038456"/>
    </source>
</evidence>
<comment type="catalytic activity">
    <reaction evidence="13">
        <text>(5Z,8Z,11Z,14Z)-eicosatetraenoyl-CoA + H2O = (5Z,8Z,11Z,14Z)-eicosatetraenoate + CoA + H(+)</text>
        <dbReference type="Rhea" id="RHEA:40151"/>
        <dbReference type="ChEBI" id="CHEBI:15377"/>
        <dbReference type="ChEBI" id="CHEBI:15378"/>
        <dbReference type="ChEBI" id="CHEBI:32395"/>
        <dbReference type="ChEBI" id="CHEBI:57287"/>
        <dbReference type="ChEBI" id="CHEBI:57368"/>
    </reaction>
    <physiologicalReaction direction="left-to-right" evidence="13">
        <dbReference type="Rhea" id="RHEA:40152"/>
    </physiologicalReaction>
</comment>
<keyword evidence="27" id="KW-1185">Reference proteome</keyword>
<comment type="catalytic activity">
    <reaction evidence="19">
        <text>octanoyl-CoA + H2O = octanoate + CoA + H(+)</text>
        <dbReference type="Rhea" id="RHEA:30143"/>
        <dbReference type="ChEBI" id="CHEBI:15377"/>
        <dbReference type="ChEBI" id="CHEBI:15378"/>
        <dbReference type="ChEBI" id="CHEBI:25646"/>
        <dbReference type="ChEBI" id="CHEBI:57287"/>
        <dbReference type="ChEBI" id="CHEBI:57386"/>
    </reaction>
    <physiologicalReaction direction="left-to-right" evidence="19">
        <dbReference type="Rhea" id="RHEA:30144"/>
    </physiologicalReaction>
</comment>
<feature type="region of interest" description="Disordered" evidence="24">
    <location>
        <begin position="1"/>
        <end position="25"/>
    </location>
</feature>
<dbReference type="InterPro" id="IPR052365">
    <property type="entry name" value="THEM4/THEM5_acyl-CoA_thioest"/>
</dbReference>
<keyword evidence="4" id="KW-1003">Cell membrane</keyword>
<evidence type="ECO:0000256" key="22">
    <source>
        <dbReference type="ARBA" id="ARBA00048074"/>
    </source>
</evidence>
<dbReference type="RefSeq" id="WP_188488996.1">
    <property type="nucleotide sequence ID" value="NZ_BMCS01000001.1"/>
</dbReference>
<keyword evidence="5" id="KW-0963">Cytoplasm</keyword>
<feature type="compositionally biased region" description="Basic and acidic residues" evidence="24">
    <location>
        <begin position="16"/>
        <end position="25"/>
    </location>
</feature>
<dbReference type="SUPFAM" id="SSF54637">
    <property type="entry name" value="Thioesterase/thiol ester dehydrase-isomerase"/>
    <property type="match status" value="1"/>
</dbReference>
<dbReference type="EC" id="3.1.2.2" evidence="16"/>
<evidence type="ECO:0000256" key="7">
    <source>
        <dbReference type="ARBA" id="ARBA00022801"/>
    </source>
</evidence>
<comment type="catalytic activity">
    <reaction evidence="14">
        <text>(9Z)-octadecenoyl-CoA + H2O = (9Z)-octadecenoate + CoA + H(+)</text>
        <dbReference type="Rhea" id="RHEA:40139"/>
        <dbReference type="ChEBI" id="CHEBI:15377"/>
        <dbReference type="ChEBI" id="CHEBI:15378"/>
        <dbReference type="ChEBI" id="CHEBI:30823"/>
        <dbReference type="ChEBI" id="CHEBI:57287"/>
        <dbReference type="ChEBI" id="CHEBI:57387"/>
    </reaction>
    <physiologicalReaction direction="left-to-right" evidence="14">
        <dbReference type="Rhea" id="RHEA:40140"/>
    </physiologicalReaction>
</comment>
<dbReference type="Pfam" id="PF03061">
    <property type="entry name" value="4HBT"/>
    <property type="match status" value="1"/>
</dbReference>
<accession>A0ABQ1UN24</accession>
<evidence type="ECO:0000256" key="4">
    <source>
        <dbReference type="ARBA" id="ARBA00022475"/>
    </source>
</evidence>
<evidence type="ECO:0000256" key="5">
    <source>
        <dbReference type="ARBA" id="ARBA00022490"/>
    </source>
</evidence>
<evidence type="ECO:0000256" key="24">
    <source>
        <dbReference type="SAM" id="MobiDB-lite"/>
    </source>
</evidence>
<evidence type="ECO:0000256" key="8">
    <source>
        <dbReference type="ARBA" id="ARBA00022832"/>
    </source>
</evidence>
<evidence type="ECO:0000256" key="1">
    <source>
        <dbReference type="ARBA" id="ARBA00004170"/>
    </source>
</evidence>
<comment type="catalytic activity">
    <reaction evidence="22">
        <text>dodecanoyl-CoA + H2O = dodecanoate + CoA + H(+)</text>
        <dbReference type="Rhea" id="RHEA:30135"/>
        <dbReference type="ChEBI" id="CHEBI:15377"/>
        <dbReference type="ChEBI" id="CHEBI:15378"/>
        <dbReference type="ChEBI" id="CHEBI:18262"/>
        <dbReference type="ChEBI" id="CHEBI:57287"/>
        <dbReference type="ChEBI" id="CHEBI:57375"/>
    </reaction>
    <physiologicalReaction direction="left-to-right" evidence="22">
        <dbReference type="Rhea" id="RHEA:30136"/>
    </physiologicalReaction>
</comment>
<dbReference type="PANTHER" id="PTHR12418">
    <property type="entry name" value="ACYL-COENZYME A THIOESTERASE THEM4"/>
    <property type="match status" value="1"/>
</dbReference>
<organism evidence="26 27">
    <name type="scientific">Williamsia phyllosphaerae</name>
    <dbReference type="NCBI Taxonomy" id="885042"/>
    <lineage>
        <taxon>Bacteria</taxon>
        <taxon>Bacillati</taxon>
        <taxon>Actinomycetota</taxon>
        <taxon>Actinomycetes</taxon>
        <taxon>Mycobacteriales</taxon>
        <taxon>Nocardiaceae</taxon>
        <taxon>Williamsia</taxon>
    </lineage>
</organism>
<evidence type="ECO:0000313" key="27">
    <source>
        <dbReference type="Proteomes" id="UP000632454"/>
    </source>
</evidence>
<dbReference type="PANTHER" id="PTHR12418:SF19">
    <property type="entry name" value="ACYL-COENZYME A THIOESTERASE THEM4"/>
    <property type="match status" value="1"/>
</dbReference>
<dbReference type="CDD" id="cd03443">
    <property type="entry name" value="PaaI_thioesterase"/>
    <property type="match status" value="1"/>
</dbReference>
<comment type="caution">
    <text evidence="26">The sequence shown here is derived from an EMBL/GenBank/DDBJ whole genome shotgun (WGS) entry which is preliminary data.</text>
</comment>
<evidence type="ECO:0000256" key="11">
    <source>
        <dbReference type="ARBA" id="ARBA00023136"/>
    </source>
</evidence>
<sequence length="220" mass="23812">MTIDGTSESAPVPGERTGDAHEGGFRTDMMISVDRGGPRYGEFIEKVREFMDRARAAFPSEELVDELIDELTVVNAKLAAVEINEWESPSGTRIDLPARGNITLPPYLVDKAGDDGVRARVTFTRFHLGGNNAAHGGYICTAFDDLLGMTSALATGKVTRTAYLTVNYRSITPLNTELTVSTSIVRLEGRKIFVAARMTDGDRLCAEADGLFIALNPGQP</sequence>
<evidence type="ECO:0000256" key="6">
    <source>
        <dbReference type="ARBA" id="ARBA00022703"/>
    </source>
</evidence>
<evidence type="ECO:0000256" key="20">
    <source>
        <dbReference type="ARBA" id="ARBA00047734"/>
    </source>
</evidence>
<keyword evidence="8" id="KW-0276">Fatty acid metabolism</keyword>
<evidence type="ECO:0000256" key="12">
    <source>
        <dbReference type="ARBA" id="ARBA00023273"/>
    </source>
</evidence>
<reference evidence="27" key="1">
    <citation type="journal article" date="2019" name="Int. J. Syst. Evol. Microbiol.">
        <title>The Global Catalogue of Microorganisms (GCM) 10K type strain sequencing project: providing services to taxonomists for standard genome sequencing and annotation.</title>
        <authorList>
            <consortium name="The Broad Institute Genomics Platform"/>
            <consortium name="The Broad Institute Genome Sequencing Center for Infectious Disease"/>
            <person name="Wu L."/>
            <person name="Ma J."/>
        </authorList>
    </citation>
    <scope>NUCLEOTIDE SEQUENCE [LARGE SCALE GENOMIC DNA]</scope>
    <source>
        <strain evidence="27">CCM 7855</strain>
    </source>
</reference>
<proteinExistence type="inferred from homology"/>
<evidence type="ECO:0000313" key="26">
    <source>
        <dbReference type="EMBL" id="GGF23029.1"/>
    </source>
</evidence>
<keyword evidence="7" id="KW-0378">Hydrolase</keyword>
<protein>
    <recommendedName>
        <fullName evidence="17">Acyl-coenzyme A thioesterase THEM4</fullName>
        <ecNumber evidence="16">3.1.2.2</ecNumber>
    </recommendedName>
    <alternativeName>
        <fullName evidence="18">Thioesterase superfamily member 4</fullName>
    </alternativeName>
</protein>
<evidence type="ECO:0000256" key="13">
    <source>
        <dbReference type="ARBA" id="ARBA00035852"/>
    </source>
</evidence>
<evidence type="ECO:0000256" key="2">
    <source>
        <dbReference type="ARBA" id="ARBA00004496"/>
    </source>
</evidence>
<dbReference type="Gene3D" id="3.10.129.10">
    <property type="entry name" value="Hotdog Thioesterase"/>
    <property type="match status" value="1"/>
</dbReference>
<evidence type="ECO:0000256" key="17">
    <source>
        <dbReference type="ARBA" id="ARBA00040123"/>
    </source>
</evidence>
<evidence type="ECO:0000256" key="16">
    <source>
        <dbReference type="ARBA" id="ARBA00038848"/>
    </source>
</evidence>
<dbReference type="EMBL" id="BMCS01000001">
    <property type="protein sequence ID" value="GGF23029.1"/>
    <property type="molecule type" value="Genomic_DNA"/>
</dbReference>
<keyword evidence="10" id="KW-0443">Lipid metabolism</keyword>
<comment type="catalytic activity">
    <reaction evidence="20">
        <text>hexadecanoyl-CoA + H2O = hexadecanoate + CoA + H(+)</text>
        <dbReference type="Rhea" id="RHEA:16645"/>
        <dbReference type="ChEBI" id="CHEBI:7896"/>
        <dbReference type="ChEBI" id="CHEBI:15377"/>
        <dbReference type="ChEBI" id="CHEBI:15378"/>
        <dbReference type="ChEBI" id="CHEBI:57287"/>
        <dbReference type="ChEBI" id="CHEBI:57379"/>
        <dbReference type="EC" id="3.1.2.2"/>
    </reaction>
    <physiologicalReaction direction="left-to-right" evidence="20">
        <dbReference type="Rhea" id="RHEA:16646"/>
    </physiologicalReaction>
</comment>
<evidence type="ECO:0000256" key="3">
    <source>
        <dbReference type="ARBA" id="ARBA00004632"/>
    </source>
</evidence>
<evidence type="ECO:0000256" key="18">
    <source>
        <dbReference type="ARBA" id="ARBA00043210"/>
    </source>
</evidence>
<evidence type="ECO:0000256" key="9">
    <source>
        <dbReference type="ARBA" id="ARBA00022946"/>
    </source>
</evidence>
<keyword evidence="11" id="KW-0472">Membrane</keyword>
<keyword evidence="12" id="KW-0966">Cell projection</keyword>
<feature type="domain" description="Thioesterase" evidence="25">
    <location>
        <begin position="132"/>
        <end position="203"/>
    </location>
</feature>
<gene>
    <name evidence="26" type="ORF">GCM10007298_18710</name>
</gene>